<dbReference type="AlphaFoldDB" id="A0A4V5N5M1"/>
<evidence type="ECO:0000313" key="3">
    <source>
        <dbReference type="Proteomes" id="UP000308549"/>
    </source>
</evidence>
<reference evidence="2 3" key="1">
    <citation type="submission" date="2017-03" db="EMBL/GenBank/DDBJ databases">
        <title>Genomes of endolithic fungi from Antarctica.</title>
        <authorList>
            <person name="Coleine C."/>
            <person name="Masonjones S."/>
            <person name="Stajich J.E."/>
        </authorList>
    </citation>
    <scope>NUCLEOTIDE SEQUENCE [LARGE SCALE GENOMIC DNA]</scope>
    <source>
        <strain evidence="2 3">CCFEE 6315</strain>
    </source>
</reference>
<evidence type="ECO:0000313" key="2">
    <source>
        <dbReference type="EMBL" id="TKA22459.1"/>
    </source>
</evidence>
<feature type="signal peptide" evidence="1">
    <location>
        <begin position="1"/>
        <end position="20"/>
    </location>
</feature>
<feature type="chain" id="PRO_5020625314" evidence="1">
    <location>
        <begin position="21"/>
        <end position="163"/>
    </location>
</feature>
<name>A0A4V5N5M1_9PEZI</name>
<comment type="caution">
    <text evidence="2">The sequence shown here is derived from an EMBL/GenBank/DDBJ whole genome shotgun (WGS) entry which is preliminary data.</text>
</comment>
<keyword evidence="3" id="KW-1185">Reference proteome</keyword>
<accession>A0A4V5N5M1</accession>
<dbReference type="EMBL" id="NAJL01000074">
    <property type="protein sequence ID" value="TKA22459.1"/>
    <property type="molecule type" value="Genomic_DNA"/>
</dbReference>
<dbReference type="Proteomes" id="UP000308549">
    <property type="component" value="Unassembled WGS sequence"/>
</dbReference>
<organism evidence="2 3">
    <name type="scientific">Salinomyces thailandicus</name>
    <dbReference type="NCBI Taxonomy" id="706561"/>
    <lineage>
        <taxon>Eukaryota</taxon>
        <taxon>Fungi</taxon>
        <taxon>Dikarya</taxon>
        <taxon>Ascomycota</taxon>
        <taxon>Pezizomycotina</taxon>
        <taxon>Dothideomycetes</taxon>
        <taxon>Dothideomycetidae</taxon>
        <taxon>Mycosphaerellales</taxon>
        <taxon>Teratosphaeriaceae</taxon>
        <taxon>Salinomyces</taxon>
    </lineage>
</organism>
<keyword evidence="1" id="KW-0732">Signal</keyword>
<proteinExistence type="predicted"/>
<dbReference type="OrthoDB" id="3813160at2759"/>
<evidence type="ECO:0000256" key="1">
    <source>
        <dbReference type="SAM" id="SignalP"/>
    </source>
</evidence>
<protein>
    <submittedName>
        <fullName evidence="2">Uncharacterized protein</fullName>
    </submittedName>
</protein>
<sequence length="163" mass="17843">MRYLTAIGLLICSAAAGTSSIPALPSNIEARQGGVGDSLHCFNVCYGINRTIVEQTIHHFCDSYDGISINKDGIAGTFKDMSGYQYYTPAANTLEKGEVFMEVQAKDNDACGTQVVPYNVCADNFWVTINQCNCCKEDGKQGGIWQTPCLLFIFSPNWNGCYH</sequence>
<gene>
    <name evidence="2" type="ORF">B0A50_08002</name>
</gene>